<keyword evidence="2" id="KW-1185">Reference proteome</keyword>
<evidence type="ECO:0000313" key="2">
    <source>
        <dbReference type="Proteomes" id="UP001152888"/>
    </source>
</evidence>
<comment type="caution">
    <text evidence="1">The sequence shown here is derived from an EMBL/GenBank/DDBJ whole genome shotgun (WGS) entry which is preliminary data.</text>
</comment>
<accession>A0A9P0M931</accession>
<dbReference type="EMBL" id="CAKOFQ010007781">
    <property type="protein sequence ID" value="CAH2008056.1"/>
    <property type="molecule type" value="Genomic_DNA"/>
</dbReference>
<sequence>MDYINRDFRDEFIIGLSETAEKLQGELLGKMFAELREVERGFQEFQADVSRLMCFACPAAPDNLMV</sequence>
<evidence type="ECO:0000313" key="1">
    <source>
        <dbReference type="EMBL" id="CAH2008056.1"/>
    </source>
</evidence>
<proteinExistence type="predicted"/>
<dbReference type="AlphaFoldDB" id="A0A9P0M931"/>
<organism evidence="1 2">
    <name type="scientific">Acanthoscelides obtectus</name>
    <name type="common">Bean weevil</name>
    <name type="synonym">Bruchus obtectus</name>
    <dbReference type="NCBI Taxonomy" id="200917"/>
    <lineage>
        <taxon>Eukaryota</taxon>
        <taxon>Metazoa</taxon>
        <taxon>Ecdysozoa</taxon>
        <taxon>Arthropoda</taxon>
        <taxon>Hexapoda</taxon>
        <taxon>Insecta</taxon>
        <taxon>Pterygota</taxon>
        <taxon>Neoptera</taxon>
        <taxon>Endopterygota</taxon>
        <taxon>Coleoptera</taxon>
        <taxon>Polyphaga</taxon>
        <taxon>Cucujiformia</taxon>
        <taxon>Chrysomeloidea</taxon>
        <taxon>Chrysomelidae</taxon>
        <taxon>Bruchinae</taxon>
        <taxon>Bruchini</taxon>
        <taxon>Acanthoscelides</taxon>
    </lineage>
</organism>
<gene>
    <name evidence="1" type="ORF">ACAOBT_LOCUS29988</name>
</gene>
<name>A0A9P0M931_ACAOB</name>
<protein>
    <submittedName>
        <fullName evidence="1">Uncharacterized protein</fullName>
    </submittedName>
</protein>
<dbReference type="Proteomes" id="UP001152888">
    <property type="component" value="Unassembled WGS sequence"/>
</dbReference>
<reference evidence="1" key="1">
    <citation type="submission" date="2022-03" db="EMBL/GenBank/DDBJ databases">
        <authorList>
            <person name="Sayadi A."/>
        </authorList>
    </citation>
    <scope>NUCLEOTIDE SEQUENCE</scope>
</reference>